<reference evidence="4" key="1">
    <citation type="submission" date="2023-10" db="EMBL/GenBank/DDBJ databases">
        <title>Chromosome-level genome of the transformable northern wattle, Acacia crassicarpa.</title>
        <authorList>
            <person name="Massaro I."/>
            <person name="Sinha N.R."/>
            <person name="Poethig S."/>
            <person name="Leichty A.R."/>
        </authorList>
    </citation>
    <scope>NUCLEOTIDE SEQUENCE</scope>
    <source>
        <strain evidence="4">Acra3RX</strain>
        <tissue evidence="4">Leaf</tissue>
    </source>
</reference>
<organism evidence="4 5">
    <name type="scientific">Acacia crassicarpa</name>
    <name type="common">northern wattle</name>
    <dbReference type="NCBI Taxonomy" id="499986"/>
    <lineage>
        <taxon>Eukaryota</taxon>
        <taxon>Viridiplantae</taxon>
        <taxon>Streptophyta</taxon>
        <taxon>Embryophyta</taxon>
        <taxon>Tracheophyta</taxon>
        <taxon>Spermatophyta</taxon>
        <taxon>Magnoliopsida</taxon>
        <taxon>eudicotyledons</taxon>
        <taxon>Gunneridae</taxon>
        <taxon>Pentapetalae</taxon>
        <taxon>rosids</taxon>
        <taxon>fabids</taxon>
        <taxon>Fabales</taxon>
        <taxon>Fabaceae</taxon>
        <taxon>Caesalpinioideae</taxon>
        <taxon>mimosoid clade</taxon>
        <taxon>Acacieae</taxon>
        <taxon>Acacia</taxon>
    </lineage>
</organism>
<evidence type="ECO:0000256" key="1">
    <source>
        <dbReference type="ARBA" id="ARBA00005711"/>
    </source>
</evidence>
<dbReference type="InterPro" id="IPR005516">
    <property type="entry name" value="Remorin_C"/>
</dbReference>
<feature type="region of interest" description="Disordered" evidence="2">
    <location>
        <begin position="268"/>
        <end position="292"/>
    </location>
</feature>
<comment type="similarity">
    <text evidence="1">Belongs to the remorin family.</text>
</comment>
<feature type="region of interest" description="Disordered" evidence="2">
    <location>
        <begin position="187"/>
        <end position="226"/>
    </location>
</feature>
<dbReference type="AlphaFoldDB" id="A0AAE1JFL0"/>
<comment type="caution">
    <text evidence="4">The sequence shown here is derived from an EMBL/GenBank/DDBJ whole genome shotgun (WGS) entry which is preliminary data.</text>
</comment>
<feature type="region of interest" description="Disordered" evidence="2">
    <location>
        <begin position="1"/>
        <end position="32"/>
    </location>
</feature>
<dbReference type="PANTHER" id="PTHR31471:SF3">
    <property type="entry name" value="OS11G0616300 PROTEIN"/>
    <property type="match status" value="1"/>
</dbReference>
<accession>A0AAE1JFL0</accession>
<keyword evidence="5" id="KW-1185">Reference proteome</keyword>
<evidence type="ECO:0000256" key="2">
    <source>
        <dbReference type="SAM" id="MobiDB-lite"/>
    </source>
</evidence>
<feature type="compositionally biased region" description="Polar residues" evidence="2">
    <location>
        <begin position="19"/>
        <end position="31"/>
    </location>
</feature>
<feature type="domain" description="Remorin C-terminal" evidence="3">
    <location>
        <begin position="290"/>
        <end position="376"/>
    </location>
</feature>
<gene>
    <name evidence="4" type="ORF">QN277_023957</name>
</gene>
<dbReference type="Proteomes" id="UP001293593">
    <property type="component" value="Unassembled WGS sequence"/>
</dbReference>
<evidence type="ECO:0000259" key="3">
    <source>
        <dbReference type="Pfam" id="PF03763"/>
    </source>
</evidence>
<evidence type="ECO:0000313" key="4">
    <source>
        <dbReference type="EMBL" id="KAK4267134.1"/>
    </source>
</evidence>
<dbReference type="Pfam" id="PF03763">
    <property type="entry name" value="Remorin_C"/>
    <property type="match status" value="1"/>
</dbReference>
<name>A0AAE1JFL0_9FABA</name>
<evidence type="ECO:0000313" key="5">
    <source>
        <dbReference type="Proteomes" id="UP001293593"/>
    </source>
</evidence>
<dbReference type="EMBL" id="JAWXYG010000007">
    <property type="protein sequence ID" value="KAK4267134.1"/>
    <property type="molecule type" value="Genomic_DNA"/>
</dbReference>
<sequence>MNPSHHEYFQASSFSSSSQMESPLPGNTSLFMKNAEPIPDPLCKLHLRETSEFVKSFPMSHNNRGSLEVVSQTKARVEAPSTTGRPIFGLRKSNFSSKWDDAEKWVIGSHGSSTASASSKISTSCDNVFKVSNTPEDFLEKSRSTQEKVFIAVPSFQLSPATLDHHEFTSPPDMVLKDKYTEEKGSKFPNFRDIGTEMTPLGSSTTSRCHTPLKSLSPARHNTPANRSASLTDIKELIQLNECHFAKLQLGTKFGSIGSYWSSRQEEEEEASKSLRHHAYQTQKDDSDSIRSAAWEEEQKGKSCLRYQIEEAKIRAWVSLQRAKAEAESKKLEVKIQKMRLKQEEKLMKRMAVVKRKAEEWSEAAREQHMVEKANEESNQKLLKNSFSSYATSCACFSYTNMME</sequence>
<protein>
    <recommendedName>
        <fullName evidence="3">Remorin C-terminal domain-containing protein</fullName>
    </recommendedName>
</protein>
<dbReference type="PANTHER" id="PTHR31471">
    <property type="entry name" value="OS02G0116800 PROTEIN"/>
    <property type="match status" value="1"/>
</dbReference>
<proteinExistence type="inferred from homology"/>